<evidence type="ECO:0000313" key="4">
    <source>
        <dbReference type="Proteomes" id="UP000594967"/>
    </source>
</evidence>
<dbReference type="EMBL" id="LS483469">
    <property type="protein sequence ID" value="SQI38690.1"/>
    <property type="molecule type" value="Genomic_DNA"/>
</dbReference>
<proteinExistence type="predicted"/>
<reference evidence="1 4" key="2">
    <citation type="submission" date="2020-12" db="EMBL/GenBank/DDBJ databases">
        <title>FDA dAtabase for Regulatory Grade micrObial Sequences (FDA-ARGOS): Supporting development and validation of Infectious Disease Dx tests.</title>
        <authorList>
            <person name="Sproer C."/>
            <person name="Gronow S."/>
            <person name="Severitt S."/>
            <person name="Schroder I."/>
            <person name="Tallon L."/>
            <person name="Sadzewicz L."/>
            <person name="Zhao X."/>
            <person name="Boylan J."/>
            <person name="Ott S."/>
            <person name="Bowen H."/>
            <person name="Vavikolanu K."/>
            <person name="Mehta A."/>
            <person name="Aluvathingal J."/>
            <person name="Nadendla S."/>
            <person name="Lowell S."/>
            <person name="Myers T."/>
            <person name="Yan Y."/>
            <person name="Sichtig H."/>
        </authorList>
    </citation>
    <scope>NUCLEOTIDE SEQUENCE [LARGE SCALE GENOMIC DNA]</scope>
    <source>
        <strain evidence="1 4">FDAARGOS_907</strain>
    </source>
</reference>
<keyword evidence="4" id="KW-1185">Reference proteome</keyword>
<dbReference type="Proteomes" id="UP000594967">
    <property type="component" value="Chromosome"/>
</dbReference>
<sequence>MQLYRLLNSIMGFRFTGGKGAGKKNVIMRAELVINFRGRENHEPQVFQMKRYFNFYEKAEFIFSGGMFSALALCSSKAIEFEWSLKLKFKKYLIC</sequence>
<dbReference type="RefSeq" id="WP_063197612.1">
    <property type="nucleotide sequence ID" value="NZ_CAMITG010000002.1"/>
</dbReference>
<evidence type="ECO:0000313" key="1">
    <source>
        <dbReference type="EMBL" id="QPS21122.1"/>
    </source>
</evidence>
<dbReference type="Proteomes" id="UP000248897">
    <property type="component" value="Chromosome 1"/>
</dbReference>
<accession>A0A2X4V057</accession>
<gene>
    <name evidence="1" type="ORF">I6G64_01420</name>
    <name evidence="2" type="ORF">NCTC12961_02646</name>
</gene>
<dbReference type="EMBL" id="CP065673">
    <property type="protein sequence ID" value="QPS21122.1"/>
    <property type="molecule type" value="Genomic_DNA"/>
</dbReference>
<dbReference type="AlphaFoldDB" id="A0A2X4V057"/>
<evidence type="ECO:0000313" key="2">
    <source>
        <dbReference type="EMBL" id="SQI38690.1"/>
    </source>
</evidence>
<evidence type="ECO:0000313" key="3">
    <source>
        <dbReference type="Proteomes" id="UP000248897"/>
    </source>
</evidence>
<protein>
    <submittedName>
        <fullName evidence="2">Uncharacterized protein</fullName>
    </submittedName>
</protein>
<organism evidence="2 3">
    <name type="scientific">Serratia plymuthica</name>
    <dbReference type="NCBI Taxonomy" id="82996"/>
    <lineage>
        <taxon>Bacteria</taxon>
        <taxon>Pseudomonadati</taxon>
        <taxon>Pseudomonadota</taxon>
        <taxon>Gammaproteobacteria</taxon>
        <taxon>Enterobacterales</taxon>
        <taxon>Yersiniaceae</taxon>
        <taxon>Serratia</taxon>
    </lineage>
</organism>
<name>A0A2X4V057_SERPL</name>
<reference evidence="2 3" key="1">
    <citation type="submission" date="2018-06" db="EMBL/GenBank/DDBJ databases">
        <authorList>
            <consortium name="Pathogen Informatics"/>
            <person name="Doyle S."/>
        </authorList>
    </citation>
    <scope>NUCLEOTIDE SEQUENCE [LARGE SCALE GENOMIC DNA]</scope>
    <source>
        <strain evidence="2 3">NCTC12961</strain>
    </source>
</reference>